<dbReference type="Gene3D" id="3.40.50.150">
    <property type="entry name" value="Vaccinia Virus protein VP39"/>
    <property type="match status" value="1"/>
</dbReference>
<dbReference type="PANTHER" id="PTHR11061:SF30">
    <property type="entry name" value="TRNA (URACIL(54)-C(5))-METHYLTRANSFERASE"/>
    <property type="match status" value="1"/>
</dbReference>
<dbReference type="PROSITE" id="PS01230">
    <property type="entry name" value="TRMA_1"/>
    <property type="match status" value="1"/>
</dbReference>
<evidence type="ECO:0000256" key="2">
    <source>
        <dbReference type="ARBA" id="ARBA00022679"/>
    </source>
</evidence>
<keyword evidence="3 4" id="KW-0949">S-adenosyl-L-methionine</keyword>
<dbReference type="CDD" id="cd02440">
    <property type="entry name" value="AdoMet_MTases"/>
    <property type="match status" value="1"/>
</dbReference>
<evidence type="ECO:0000256" key="5">
    <source>
        <dbReference type="PROSITE-ProRule" id="PRU10015"/>
    </source>
</evidence>
<dbReference type="EMBL" id="DXET01000168">
    <property type="protein sequence ID" value="HIX81843.1"/>
    <property type="molecule type" value="Genomic_DNA"/>
</dbReference>
<reference evidence="6" key="2">
    <citation type="submission" date="2021-04" db="EMBL/GenBank/DDBJ databases">
        <authorList>
            <person name="Gilroy R."/>
        </authorList>
    </citation>
    <scope>NUCLEOTIDE SEQUENCE</scope>
    <source>
        <strain evidence="6">ChiGjej1B1-14440</strain>
    </source>
</reference>
<dbReference type="InterPro" id="IPR030390">
    <property type="entry name" value="MeTrfase_TrmA_AS"/>
</dbReference>
<comment type="caution">
    <text evidence="6">The sequence shown here is derived from an EMBL/GenBank/DDBJ whole genome shotgun (WGS) entry which is preliminary data.</text>
</comment>
<dbReference type="Proteomes" id="UP000886724">
    <property type="component" value="Unassembled WGS sequence"/>
</dbReference>
<dbReference type="EC" id="2.1.1.190" evidence="6"/>
<protein>
    <submittedName>
        <fullName evidence="6">23S rRNA (Uracil(1939)-C(5))-methyltransferase RlmD</fullName>
        <ecNumber evidence="6">2.1.1.190</ecNumber>
    </submittedName>
</protein>
<evidence type="ECO:0000256" key="3">
    <source>
        <dbReference type="ARBA" id="ARBA00022691"/>
    </source>
</evidence>
<name>A0A9D1XLP8_9FIRM</name>
<organism evidence="6 7">
    <name type="scientific">Candidatus Erysipelatoclostridium merdavium</name>
    <dbReference type="NCBI Taxonomy" id="2838566"/>
    <lineage>
        <taxon>Bacteria</taxon>
        <taxon>Bacillati</taxon>
        <taxon>Bacillota</taxon>
        <taxon>Erysipelotrichia</taxon>
        <taxon>Erysipelotrichales</taxon>
        <taxon>Erysipelotrichales incertae sedis</taxon>
    </lineage>
</organism>
<feature type="binding site" evidence="4">
    <location>
        <position position="260"/>
    </location>
    <ligand>
        <name>S-adenosyl-L-methionine</name>
        <dbReference type="ChEBI" id="CHEBI:59789"/>
    </ligand>
</feature>
<dbReference type="AlphaFoldDB" id="A0A9D1XLP8"/>
<gene>
    <name evidence="6" type="primary">rlmD</name>
    <name evidence="6" type="ORF">H9980_07745</name>
</gene>
<comment type="similarity">
    <text evidence="4">Belongs to the class I-like SAM-binding methyltransferase superfamily. RNA M5U methyltransferase family.</text>
</comment>
<dbReference type="Gene3D" id="2.40.50.1070">
    <property type="match status" value="1"/>
</dbReference>
<feature type="binding site" evidence="4">
    <location>
        <position position="239"/>
    </location>
    <ligand>
        <name>S-adenosyl-L-methionine</name>
        <dbReference type="ChEBI" id="CHEBI:59789"/>
    </ligand>
</feature>
<dbReference type="InterPro" id="IPR010280">
    <property type="entry name" value="U5_MeTrfase_fam"/>
</dbReference>
<sequence length="379" mass="43573">MKCSIVKKCGSCKYINNDYTSQLKIKTDYCKELLKKNQLNNYRVANIIKMENPYQYRNKIIVAFNQKYEFGFYQEDSHRIIPYDRCLLHEEVSDAIIKKIQSLLKRYRVSIYDEDRGRGLLRHVLIRRAVVSNQTMVVLVCNDNVFKGSKNFCNELVKTFPSIKTVVLNVNKRKTSVVLGNEEKVLYGKGFIVDELCGLKFKISPKSFYQINHVQCEKLYQTAIDLLELKGNETVIDAYCGIGTIGMAVSKQAKEVIGVELNKDAIKDAINNAKANKINNIRFYNDDATDFMKKLASEKYPIDCVIMDPPRSGSTKEFMDAIKILKPKKVVYISCNPTTQVRDLKYFSKLGYQGNTMIPVDMFPHTAHVETIVLIQRKD</sequence>
<dbReference type="InterPro" id="IPR029063">
    <property type="entry name" value="SAM-dependent_MTases_sf"/>
</dbReference>
<accession>A0A9D1XLP8</accession>
<dbReference type="Pfam" id="PF05958">
    <property type="entry name" value="tRNA_U5-meth_tr"/>
    <property type="match status" value="1"/>
</dbReference>
<dbReference type="FunFam" id="3.40.50.150:FF:000009">
    <property type="entry name" value="23S rRNA (Uracil(1939)-C(5))-methyltransferase RlmD"/>
    <property type="match status" value="1"/>
</dbReference>
<evidence type="ECO:0000313" key="7">
    <source>
        <dbReference type="Proteomes" id="UP000886724"/>
    </source>
</evidence>
<evidence type="ECO:0000313" key="6">
    <source>
        <dbReference type="EMBL" id="HIX81843.1"/>
    </source>
</evidence>
<dbReference type="FunFam" id="2.40.50.1070:FF:000003">
    <property type="entry name" value="23S rRNA (Uracil-5-)-methyltransferase RumA"/>
    <property type="match status" value="1"/>
</dbReference>
<feature type="active site" evidence="5">
    <location>
        <position position="335"/>
    </location>
</feature>
<feature type="binding site" evidence="4">
    <location>
        <position position="308"/>
    </location>
    <ligand>
        <name>S-adenosyl-L-methionine</name>
        <dbReference type="ChEBI" id="CHEBI:59789"/>
    </ligand>
</feature>
<dbReference type="GO" id="GO:0070041">
    <property type="term" value="F:rRNA (uridine-C5-)-methyltransferase activity"/>
    <property type="evidence" value="ECO:0007669"/>
    <property type="project" value="TreeGrafter"/>
</dbReference>
<proteinExistence type="inferred from homology"/>
<dbReference type="PROSITE" id="PS01231">
    <property type="entry name" value="TRMA_2"/>
    <property type="match status" value="1"/>
</dbReference>
<keyword evidence="1 4" id="KW-0489">Methyltransferase</keyword>
<evidence type="ECO:0000256" key="1">
    <source>
        <dbReference type="ARBA" id="ARBA00022603"/>
    </source>
</evidence>
<feature type="active site" description="Nucleophile" evidence="4">
    <location>
        <position position="335"/>
    </location>
</feature>
<dbReference type="InterPro" id="IPR030391">
    <property type="entry name" value="MeTrfase_TrmA_CS"/>
</dbReference>
<dbReference type="PROSITE" id="PS51687">
    <property type="entry name" value="SAM_MT_RNA_M5U"/>
    <property type="match status" value="1"/>
</dbReference>
<reference evidence="6" key="1">
    <citation type="journal article" date="2021" name="PeerJ">
        <title>Extensive microbial diversity within the chicken gut microbiome revealed by metagenomics and culture.</title>
        <authorList>
            <person name="Gilroy R."/>
            <person name="Ravi A."/>
            <person name="Getino M."/>
            <person name="Pursley I."/>
            <person name="Horton D.L."/>
            <person name="Alikhan N.F."/>
            <person name="Baker D."/>
            <person name="Gharbi K."/>
            <person name="Hall N."/>
            <person name="Watson M."/>
            <person name="Adriaenssens E.M."/>
            <person name="Foster-Nyarko E."/>
            <person name="Jarju S."/>
            <person name="Secka A."/>
            <person name="Antonio M."/>
            <person name="Oren A."/>
            <person name="Chaudhuri R.R."/>
            <person name="La Ragione R."/>
            <person name="Hildebrand F."/>
            <person name="Pallen M.J."/>
        </authorList>
    </citation>
    <scope>NUCLEOTIDE SEQUENCE</scope>
    <source>
        <strain evidence="6">ChiGjej1B1-14440</strain>
    </source>
</reference>
<keyword evidence="2 4" id="KW-0808">Transferase</keyword>
<evidence type="ECO:0000256" key="4">
    <source>
        <dbReference type="PROSITE-ProRule" id="PRU01024"/>
    </source>
</evidence>
<dbReference type="PANTHER" id="PTHR11061">
    <property type="entry name" value="RNA M5U METHYLTRANSFERASE"/>
    <property type="match status" value="1"/>
</dbReference>
<dbReference type="SUPFAM" id="SSF53335">
    <property type="entry name" value="S-adenosyl-L-methionine-dependent methyltransferases"/>
    <property type="match status" value="1"/>
</dbReference>
<dbReference type="GO" id="GO:0070475">
    <property type="term" value="P:rRNA base methylation"/>
    <property type="evidence" value="ECO:0007669"/>
    <property type="project" value="TreeGrafter"/>
</dbReference>
<feature type="binding site" evidence="4">
    <location>
        <position position="210"/>
    </location>
    <ligand>
        <name>S-adenosyl-L-methionine</name>
        <dbReference type="ChEBI" id="CHEBI:59789"/>
    </ligand>
</feature>
<dbReference type="NCBIfam" id="TIGR00479">
    <property type="entry name" value="rumA"/>
    <property type="match status" value="1"/>
</dbReference>